<dbReference type="PANTHER" id="PTHR46025:SF3">
    <property type="entry name" value="XYLOSYLTRANSFERASE OXT"/>
    <property type="match status" value="1"/>
</dbReference>
<evidence type="ECO:0000256" key="7">
    <source>
        <dbReference type="ARBA" id="ARBA00022824"/>
    </source>
</evidence>
<dbReference type="GO" id="GO:0016020">
    <property type="term" value="C:membrane"/>
    <property type="evidence" value="ECO:0007669"/>
    <property type="project" value="InterPro"/>
</dbReference>
<dbReference type="EMBL" id="CP019937">
    <property type="protein sequence ID" value="ARO15637.1"/>
    <property type="molecule type" value="Genomic_DNA"/>
</dbReference>
<reference evidence="17 18" key="1">
    <citation type="submission" date="2017-02" db="EMBL/GenBank/DDBJ databases">
        <title>Ketogulonicigenium robustum SPU B003 Genome sequencing and assembly.</title>
        <authorList>
            <person name="Li Y."/>
            <person name="Liu L."/>
            <person name="Wang C."/>
            <person name="Zhang M."/>
            <person name="Zhang T."/>
            <person name="Zhang Y."/>
        </authorList>
    </citation>
    <scope>NUCLEOTIDE SEQUENCE [LARGE SCALE GENOMIC DNA]</scope>
    <source>
        <strain evidence="17 18">SPU_B003</strain>
    </source>
</reference>
<keyword evidence="7" id="KW-0256">Endoplasmic reticulum</keyword>
<evidence type="ECO:0000256" key="3">
    <source>
        <dbReference type="ARBA" id="ARBA00022676"/>
    </source>
</evidence>
<dbReference type="InterPro" id="IPR045971">
    <property type="entry name" value="DUF5927"/>
</dbReference>
<evidence type="ECO:0000256" key="14">
    <source>
        <dbReference type="ARBA" id="ARBA00042865"/>
    </source>
</evidence>
<evidence type="ECO:0000259" key="16">
    <source>
        <dbReference type="Pfam" id="PF19349"/>
    </source>
</evidence>
<name>A0A1W6P2W7_9RHOB</name>
<dbReference type="Proteomes" id="UP000242447">
    <property type="component" value="Chromosome"/>
</dbReference>
<evidence type="ECO:0000256" key="6">
    <source>
        <dbReference type="ARBA" id="ARBA00022723"/>
    </source>
</evidence>
<feature type="region of interest" description="Disordered" evidence="15">
    <location>
        <begin position="544"/>
        <end position="563"/>
    </location>
</feature>
<proteinExistence type="predicted"/>
<keyword evidence="6" id="KW-0479">Metal-binding</keyword>
<feature type="domain" description="DUF5927" evidence="16">
    <location>
        <begin position="267"/>
        <end position="560"/>
    </location>
</feature>
<evidence type="ECO:0000256" key="8">
    <source>
        <dbReference type="ARBA" id="ARBA00022968"/>
    </source>
</evidence>
<evidence type="ECO:0000313" key="17">
    <source>
        <dbReference type="EMBL" id="ARO15637.1"/>
    </source>
</evidence>
<dbReference type="InterPro" id="IPR043538">
    <property type="entry name" value="XYLT"/>
</dbReference>
<evidence type="ECO:0000256" key="4">
    <source>
        <dbReference type="ARBA" id="ARBA00022679"/>
    </source>
</evidence>
<keyword evidence="4 17" id="KW-0808">Transferase</keyword>
<evidence type="ECO:0000256" key="13">
    <source>
        <dbReference type="ARBA" id="ARBA00023180"/>
    </source>
</evidence>
<sequence>MSLGVVMLTHRDFDRAAALVRFWVRGGCPVVVHVDKRVPLHEYEAFVSALSDLKGRVRFASRRKCEWGQWGIVDATLVASELMLDSFPEVERVLLSSGSCLPLRPVAELQAFLDERPGVDFIESATTAEVPWIVGGLSEERFSLAFPFSWRNQRRLFDIAVGAQRLLRMQRKVPSGVVPHLGAQWWCLTRATLDAILTDPRRKEFDQYFRLVWIPDESYFQTLARRHAKQIHSASLTLAKFDRQGRPAIFYDDHLQLLRRSNCFIARKAWPRADLLYKTFLAPRPADLERGLPDPGKIDRLFANASDRRGRGRVGLYMQSRFPVSSRRDILTAAPYAVFEGFADVIDGFESWLQDTVGGRVHGHIFGPNRAEFAGHEKIFAGSLSDSASLRDYNPSMFLTNLIWNTRGERQIFQFGPADNQAITWPIAKDRNASICVVSGAWIIPMFRAGANAERVRTQAAELQKIEAEHIEALRSDWSKTRVRVWTLAEFLSDYRGAMQEAMINIGAGHAALTSLPPLVDLAGLAEFLQELKNSGMHPYLMGDLLPTNRKKNQGSPKPYVPR</sequence>
<evidence type="ECO:0000256" key="10">
    <source>
        <dbReference type="ARBA" id="ARBA00023034"/>
    </source>
</evidence>
<dbReference type="GO" id="GO:0015012">
    <property type="term" value="P:heparan sulfate proteoglycan biosynthetic process"/>
    <property type="evidence" value="ECO:0007669"/>
    <property type="project" value="TreeGrafter"/>
</dbReference>
<dbReference type="STRING" id="92947.BVG79_02297"/>
<keyword evidence="12" id="KW-1015">Disulfide bond</keyword>
<evidence type="ECO:0000256" key="11">
    <source>
        <dbReference type="ARBA" id="ARBA00023136"/>
    </source>
</evidence>
<dbReference type="OrthoDB" id="7943907at2"/>
<evidence type="ECO:0000256" key="15">
    <source>
        <dbReference type="SAM" id="MobiDB-lite"/>
    </source>
</evidence>
<keyword evidence="13" id="KW-0325">Glycoprotein</keyword>
<evidence type="ECO:0000256" key="2">
    <source>
        <dbReference type="ARBA" id="ARBA00004648"/>
    </source>
</evidence>
<evidence type="ECO:0000256" key="12">
    <source>
        <dbReference type="ARBA" id="ARBA00023157"/>
    </source>
</evidence>
<dbReference type="GO" id="GO:0046872">
    <property type="term" value="F:metal ion binding"/>
    <property type="evidence" value="ECO:0007669"/>
    <property type="project" value="UniProtKB-KW"/>
</dbReference>
<evidence type="ECO:0000256" key="9">
    <source>
        <dbReference type="ARBA" id="ARBA00022989"/>
    </source>
</evidence>
<keyword evidence="9" id="KW-1133">Transmembrane helix</keyword>
<dbReference type="InterPro" id="IPR003406">
    <property type="entry name" value="Glyco_trans_14"/>
</dbReference>
<dbReference type="GO" id="GO:0050650">
    <property type="term" value="P:chondroitin sulfate proteoglycan biosynthetic process"/>
    <property type="evidence" value="ECO:0007669"/>
    <property type="project" value="TreeGrafter"/>
</dbReference>
<protein>
    <recommendedName>
        <fullName evidence="14">Peptide O-xylosyltransferase</fullName>
    </recommendedName>
</protein>
<evidence type="ECO:0000313" key="18">
    <source>
        <dbReference type="Proteomes" id="UP000242447"/>
    </source>
</evidence>
<gene>
    <name evidence="17" type="ORF">BVG79_02297</name>
</gene>
<keyword evidence="5" id="KW-0812">Transmembrane</keyword>
<dbReference type="PANTHER" id="PTHR46025">
    <property type="entry name" value="XYLOSYLTRANSFERASE OXT"/>
    <property type="match status" value="1"/>
</dbReference>
<dbReference type="RefSeq" id="WP_085787008.1">
    <property type="nucleotide sequence ID" value="NZ_CP019937.1"/>
</dbReference>
<dbReference type="AlphaFoldDB" id="A0A1W6P2W7"/>
<keyword evidence="10" id="KW-0333">Golgi apparatus</keyword>
<comment type="subcellular location">
    <subcellularLocation>
        <location evidence="2">Endoplasmic reticulum membrane</location>
        <topology evidence="2">Single-pass type II membrane protein</topology>
    </subcellularLocation>
    <subcellularLocation>
        <location evidence="1">Golgi apparatus membrane</location>
        <topology evidence="1">Single-pass type II membrane protein</topology>
    </subcellularLocation>
</comment>
<keyword evidence="8" id="KW-0735">Signal-anchor</keyword>
<evidence type="ECO:0000256" key="5">
    <source>
        <dbReference type="ARBA" id="ARBA00022692"/>
    </source>
</evidence>
<dbReference type="KEGG" id="kro:BVG79_02297"/>
<keyword evidence="18" id="KW-1185">Reference proteome</keyword>
<dbReference type="Pfam" id="PF19349">
    <property type="entry name" value="DUF5927"/>
    <property type="match status" value="1"/>
</dbReference>
<keyword evidence="3" id="KW-0328">Glycosyltransferase</keyword>
<evidence type="ECO:0000256" key="1">
    <source>
        <dbReference type="ARBA" id="ARBA00004323"/>
    </source>
</evidence>
<dbReference type="Pfam" id="PF02485">
    <property type="entry name" value="Branch"/>
    <property type="match status" value="1"/>
</dbReference>
<keyword evidence="11" id="KW-0472">Membrane</keyword>
<dbReference type="GO" id="GO:0030158">
    <property type="term" value="F:protein xylosyltransferase activity"/>
    <property type="evidence" value="ECO:0007669"/>
    <property type="project" value="InterPro"/>
</dbReference>
<accession>A0A1W6P2W7</accession>
<organism evidence="17 18">
    <name type="scientific">Ketogulonicigenium robustum</name>
    <dbReference type="NCBI Taxonomy" id="92947"/>
    <lineage>
        <taxon>Bacteria</taxon>
        <taxon>Pseudomonadati</taxon>
        <taxon>Pseudomonadota</taxon>
        <taxon>Alphaproteobacteria</taxon>
        <taxon>Rhodobacterales</taxon>
        <taxon>Roseobacteraceae</taxon>
        <taxon>Ketogulonicigenium</taxon>
    </lineage>
</organism>